<comment type="caution">
    <text evidence="2">The sequence shown here is derived from an EMBL/GenBank/DDBJ whole genome shotgun (WGS) entry which is preliminary data.</text>
</comment>
<keyword evidence="3" id="KW-1185">Reference proteome</keyword>
<dbReference type="Proteomes" id="UP000664521">
    <property type="component" value="Unassembled WGS sequence"/>
</dbReference>
<evidence type="ECO:0000313" key="2">
    <source>
        <dbReference type="EMBL" id="CAF9922762.1"/>
    </source>
</evidence>
<gene>
    <name evidence="2" type="ORF">HETSPECPRED_005143</name>
</gene>
<evidence type="ECO:0000256" key="1">
    <source>
        <dbReference type="SAM" id="Phobius"/>
    </source>
</evidence>
<dbReference type="OrthoDB" id="5428787at2759"/>
<dbReference type="EMBL" id="CAJPDS010000031">
    <property type="protein sequence ID" value="CAF9922762.1"/>
    <property type="molecule type" value="Genomic_DNA"/>
</dbReference>
<evidence type="ECO:0008006" key="4">
    <source>
        <dbReference type="Google" id="ProtNLM"/>
    </source>
</evidence>
<reference evidence="2" key="1">
    <citation type="submission" date="2021-03" db="EMBL/GenBank/DDBJ databases">
        <authorList>
            <person name="Tagirdzhanova G."/>
        </authorList>
    </citation>
    <scope>NUCLEOTIDE SEQUENCE</scope>
</reference>
<protein>
    <recommendedName>
        <fullName evidence="4">Apple domain-containing protein</fullName>
    </recommendedName>
</protein>
<dbReference type="AlphaFoldDB" id="A0A8H3IC95"/>
<feature type="transmembrane region" description="Helical" evidence="1">
    <location>
        <begin position="21"/>
        <end position="39"/>
    </location>
</feature>
<keyword evidence="1" id="KW-0472">Membrane</keyword>
<keyword evidence="1" id="KW-1133">Transmembrane helix</keyword>
<accession>A0A8H3IC95</accession>
<proteinExistence type="predicted"/>
<sequence length="394" mass="40734">MSSESPSQIQKTLPLYFTMGLLKYIYVVAAIISALPLALCSTSISIEACVTKYGSTSVKSVGTKTYSVTLHQTASCVATVTPTTTVQPPPKTVTVTSVVYTTKTTTLPNTVASVFTTTQTVSTVVPVTNTITAMTDVTVAASVTVTSTTTIPTSPGFVPAASANALKKRHESRARPNLLAGKRPSLEKRENSVNYPYTVSCGVLVDIIATNSKTVTASKTATVTGPVSTVSKTTYSTSTVVSSYLPAGASTTVTATTTITSTTPVAVTVTSTNTATLTVTVQGPVETFYAACDSNNLLSNDPYDGGNLDYADINGRIETDTVAASAYDCCVQCFTMDGNCGGGFYRTDGSQQCVLASPLNTCDPNSPSVDIAGSNQPVSIITAFDGNCGQVEGT</sequence>
<name>A0A8H3IC95_9LECA</name>
<organism evidence="2 3">
    <name type="scientific">Heterodermia speciosa</name>
    <dbReference type="NCBI Taxonomy" id="116794"/>
    <lineage>
        <taxon>Eukaryota</taxon>
        <taxon>Fungi</taxon>
        <taxon>Dikarya</taxon>
        <taxon>Ascomycota</taxon>
        <taxon>Pezizomycotina</taxon>
        <taxon>Lecanoromycetes</taxon>
        <taxon>OSLEUM clade</taxon>
        <taxon>Lecanoromycetidae</taxon>
        <taxon>Caliciales</taxon>
        <taxon>Physciaceae</taxon>
        <taxon>Heterodermia</taxon>
    </lineage>
</organism>
<evidence type="ECO:0000313" key="3">
    <source>
        <dbReference type="Proteomes" id="UP000664521"/>
    </source>
</evidence>
<keyword evidence="1" id="KW-0812">Transmembrane</keyword>